<dbReference type="AlphaFoldDB" id="A0A1S2NT44"/>
<proteinExistence type="predicted"/>
<organism evidence="1 2">
    <name type="scientific">Streptomyces monashensis</name>
    <dbReference type="NCBI Taxonomy" id="1678012"/>
    <lineage>
        <taxon>Bacteria</taxon>
        <taxon>Bacillati</taxon>
        <taxon>Actinomycetota</taxon>
        <taxon>Actinomycetes</taxon>
        <taxon>Kitasatosporales</taxon>
        <taxon>Streptomycetaceae</taxon>
        <taxon>Streptomyces</taxon>
    </lineage>
</organism>
<dbReference type="Proteomes" id="UP000179642">
    <property type="component" value="Unassembled WGS sequence"/>
</dbReference>
<reference evidence="1 2" key="1">
    <citation type="submission" date="2016-10" db="EMBL/GenBank/DDBJ databases">
        <title>Genome sequence of Streptomyces sp. MUSC 1.</title>
        <authorList>
            <person name="Lee L.-H."/>
            <person name="Ser H.-L."/>
            <person name="Law J.W.-F."/>
        </authorList>
    </citation>
    <scope>NUCLEOTIDE SEQUENCE [LARGE SCALE GENOMIC DNA]</scope>
    <source>
        <strain evidence="1 2">MUSC 1</strain>
    </source>
</reference>
<gene>
    <name evidence="1" type="ORF">BIV23_45175</name>
</gene>
<name>A0A1S2NT44_9ACTN</name>
<evidence type="ECO:0000313" key="2">
    <source>
        <dbReference type="Proteomes" id="UP000179642"/>
    </source>
</evidence>
<evidence type="ECO:0000313" key="1">
    <source>
        <dbReference type="EMBL" id="OIJ84627.1"/>
    </source>
</evidence>
<protein>
    <submittedName>
        <fullName evidence="1">Uncharacterized protein</fullName>
    </submittedName>
</protein>
<accession>A0A1S2NT44</accession>
<sequence>MRRALVDLRHQTENFVNASWSMVGLRDLVYEMVGLMFTELSAHGGMAGDGAAGRAFAKV</sequence>
<comment type="caution">
    <text evidence="1">The sequence shown here is derived from an EMBL/GenBank/DDBJ whole genome shotgun (WGS) entry which is preliminary data.</text>
</comment>
<keyword evidence="2" id="KW-1185">Reference proteome</keyword>
<dbReference type="EMBL" id="MLYO01000182">
    <property type="protein sequence ID" value="OIJ84627.1"/>
    <property type="molecule type" value="Genomic_DNA"/>
</dbReference>